<comment type="caution">
    <text evidence="1">The sequence shown here is derived from an EMBL/GenBank/DDBJ whole genome shotgun (WGS) entry which is preliminary data.</text>
</comment>
<reference evidence="1" key="1">
    <citation type="submission" date="2022-04" db="EMBL/GenBank/DDBJ databases">
        <title>A functionally conserved STORR gene fusion in Papaver species that diverged 16.8 million years ago.</title>
        <authorList>
            <person name="Catania T."/>
        </authorList>
    </citation>
    <scope>NUCLEOTIDE SEQUENCE</scope>
    <source>
        <strain evidence="1">S-188037</strain>
    </source>
</reference>
<keyword evidence="2" id="KW-1185">Reference proteome</keyword>
<dbReference type="Proteomes" id="UP001202328">
    <property type="component" value="Unassembled WGS sequence"/>
</dbReference>
<accession>A0AAD4S253</accession>
<protein>
    <submittedName>
        <fullName evidence="1">Uncharacterized protein</fullName>
    </submittedName>
</protein>
<gene>
    <name evidence="1" type="ORF">MKW98_025284</name>
</gene>
<proteinExistence type="predicted"/>
<name>A0AAD4S253_9MAGN</name>
<dbReference type="EMBL" id="JAJJMB010015535">
    <property type="protein sequence ID" value="KAI3853767.1"/>
    <property type="molecule type" value="Genomic_DNA"/>
</dbReference>
<evidence type="ECO:0000313" key="2">
    <source>
        <dbReference type="Proteomes" id="UP001202328"/>
    </source>
</evidence>
<dbReference type="AlphaFoldDB" id="A0AAD4S253"/>
<evidence type="ECO:0000313" key="1">
    <source>
        <dbReference type="EMBL" id="KAI3853767.1"/>
    </source>
</evidence>
<sequence length="102" mass="11937">MVEISQGPSYIIMINKLLFFLSPATTKKKPWQLSGVQLRYNLYIRVFGRTTPAFRKIKERIESATTWWKAATTNESPPIVTNRRARTKRILPTTKRKIRKNS</sequence>
<organism evidence="1 2">
    <name type="scientific">Papaver atlanticum</name>
    <dbReference type="NCBI Taxonomy" id="357466"/>
    <lineage>
        <taxon>Eukaryota</taxon>
        <taxon>Viridiplantae</taxon>
        <taxon>Streptophyta</taxon>
        <taxon>Embryophyta</taxon>
        <taxon>Tracheophyta</taxon>
        <taxon>Spermatophyta</taxon>
        <taxon>Magnoliopsida</taxon>
        <taxon>Ranunculales</taxon>
        <taxon>Papaveraceae</taxon>
        <taxon>Papaveroideae</taxon>
        <taxon>Papaver</taxon>
    </lineage>
</organism>